<dbReference type="EMBL" id="CP159510">
    <property type="protein sequence ID" value="XCJ17912.1"/>
    <property type="molecule type" value="Genomic_DNA"/>
</dbReference>
<keyword evidence="1" id="KW-1133">Transmembrane helix</keyword>
<organism evidence="2">
    <name type="scientific">Sporolactobacillus sp. Y61</name>
    <dbReference type="NCBI Taxonomy" id="3160863"/>
    <lineage>
        <taxon>Bacteria</taxon>
        <taxon>Bacillati</taxon>
        <taxon>Bacillota</taxon>
        <taxon>Bacilli</taxon>
        <taxon>Bacillales</taxon>
        <taxon>Sporolactobacillaceae</taxon>
        <taxon>Sporolactobacillus</taxon>
    </lineage>
</organism>
<protein>
    <submittedName>
        <fullName evidence="2">Uncharacterized protein</fullName>
    </submittedName>
</protein>
<proteinExistence type="predicted"/>
<dbReference type="AlphaFoldDB" id="A0AAU8II59"/>
<accession>A0AAU8II59</accession>
<gene>
    <name evidence="2" type="ORF">ABNN70_05425</name>
</gene>
<sequence length="167" mass="18754">MSGVRQLKIITLIFLGGGVLLFVLFAFALSDGIGSIRPIEDIQPPADPALKWKVEKIHIGSSVDITGWAFYPGESILIYGTHLVLRDVKTGALYRLPTKMVIREDLNKQYPSSFNYASGGFLARARTDQLPAPLSRYELCIQYFNNHQKIFINTHRNVQQSGERTSK</sequence>
<feature type="transmembrane region" description="Helical" evidence="1">
    <location>
        <begin position="7"/>
        <end position="29"/>
    </location>
</feature>
<keyword evidence="1" id="KW-0472">Membrane</keyword>
<keyword evidence="1" id="KW-0812">Transmembrane</keyword>
<name>A0AAU8II59_9BACL</name>
<evidence type="ECO:0000256" key="1">
    <source>
        <dbReference type="SAM" id="Phobius"/>
    </source>
</evidence>
<reference evidence="2" key="1">
    <citation type="submission" date="2024-06" db="EMBL/GenBank/DDBJ databases">
        <authorList>
            <person name="Fan A."/>
            <person name="Zhang F.Y."/>
            <person name="Zhang L."/>
        </authorList>
    </citation>
    <scope>NUCLEOTIDE SEQUENCE</scope>
    <source>
        <strain evidence="2">Y61</strain>
    </source>
</reference>
<evidence type="ECO:0000313" key="2">
    <source>
        <dbReference type="EMBL" id="XCJ17912.1"/>
    </source>
</evidence>
<dbReference type="RefSeq" id="WP_353948997.1">
    <property type="nucleotide sequence ID" value="NZ_CP159510.1"/>
</dbReference>